<organism evidence="2 3">
    <name type="scientific">Neotoma lepida</name>
    <name type="common">Desert woodrat</name>
    <dbReference type="NCBI Taxonomy" id="56216"/>
    <lineage>
        <taxon>Eukaryota</taxon>
        <taxon>Metazoa</taxon>
        <taxon>Chordata</taxon>
        <taxon>Craniata</taxon>
        <taxon>Vertebrata</taxon>
        <taxon>Euteleostomi</taxon>
        <taxon>Mammalia</taxon>
        <taxon>Eutheria</taxon>
        <taxon>Euarchontoglires</taxon>
        <taxon>Glires</taxon>
        <taxon>Rodentia</taxon>
        <taxon>Myomorpha</taxon>
        <taxon>Muroidea</taxon>
        <taxon>Cricetidae</taxon>
        <taxon>Neotominae</taxon>
        <taxon>Neotoma</taxon>
    </lineage>
</organism>
<keyword evidence="3" id="KW-1185">Reference proteome</keyword>
<reference evidence="2 3" key="1">
    <citation type="submission" date="2016-06" db="EMBL/GenBank/DDBJ databases">
        <title>The Draft Genome Sequence and Annotation of the Desert Woodrat Neotoma lepida.</title>
        <authorList>
            <person name="Campbell M."/>
            <person name="Oakeson K.F."/>
            <person name="Yandell M."/>
            <person name="Halpert J.R."/>
            <person name="Dearing D."/>
        </authorList>
    </citation>
    <scope>NUCLEOTIDE SEQUENCE [LARGE SCALE GENOMIC DNA]</scope>
    <source>
        <strain evidence="2">417</strain>
        <tissue evidence="2">Liver</tissue>
    </source>
</reference>
<protein>
    <submittedName>
        <fullName evidence="2">Uncharacterized protein</fullName>
    </submittedName>
</protein>
<accession>A0A1A6GDC1</accession>
<proteinExistence type="predicted"/>
<evidence type="ECO:0000256" key="1">
    <source>
        <dbReference type="SAM" id="MobiDB-lite"/>
    </source>
</evidence>
<sequence>MKDAPRIKNSEPVCEGAFATWAQAAKLRVAVAQRPPPVRSLEEDPKPRRRQGVLGPCGQALEPRGDTPWQRPDLGPQALACEGKLRPCPSCGPAHRRPLSCWRHQPPASRRWWKATRPVPATRSPMVPNSDTRIRKPGL</sequence>
<feature type="region of interest" description="Disordered" evidence="1">
    <location>
        <begin position="33"/>
        <end position="76"/>
    </location>
</feature>
<evidence type="ECO:0000313" key="3">
    <source>
        <dbReference type="Proteomes" id="UP000092124"/>
    </source>
</evidence>
<comment type="caution">
    <text evidence="2">The sequence shown here is derived from an EMBL/GenBank/DDBJ whole genome shotgun (WGS) entry which is preliminary data.</text>
</comment>
<evidence type="ECO:0000313" key="2">
    <source>
        <dbReference type="EMBL" id="OBS63760.1"/>
    </source>
</evidence>
<feature type="region of interest" description="Disordered" evidence="1">
    <location>
        <begin position="94"/>
        <end position="139"/>
    </location>
</feature>
<gene>
    <name evidence="2" type="ORF">A6R68_07700</name>
</gene>
<dbReference type="EMBL" id="LZPO01098322">
    <property type="protein sequence ID" value="OBS63760.1"/>
    <property type="molecule type" value="Genomic_DNA"/>
</dbReference>
<name>A0A1A6GDC1_NEOLE</name>
<dbReference type="Proteomes" id="UP000092124">
    <property type="component" value="Unassembled WGS sequence"/>
</dbReference>
<dbReference type="AlphaFoldDB" id="A0A1A6GDC1"/>